<organism evidence="5 6">
    <name type="scientific">Streptomyces bottropensis ATCC 25435</name>
    <dbReference type="NCBI Taxonomy" id="1054862"/>
    <lineage>
        <taxon>Bacteria</taxon>
        <taxon>Bacillati</taxon>
        <taxon>Actinomycetota</taxon>
        <taxon>Actinomycetes</taxon>
        <taxon>Kitasatosporales</taxon>
        <taxon>Streptomycetaceae</taxon>
        <taxon>Streptomyces</taxon>
    </lineage>
</organism>
<feature type="disulfide bond" evidence="2">
    <location>
        <begin position="172"/>
        <end position="180"/>
    </location>
</feature>
<evidence type="ECO:0000259" key="4">
    <source>
        <dbReference type="Pfam" id="PF13472"/>
    </source>
</evidence>
<dbReference type="PANTHER" id="PTHR37981">
    <property type="entry name" value="LIPASE 2"/>
    <property type="match status" value="1"/>
</dbReference>
<keyword evidence="3" id="KW-1133">Transmembrane helix</keyword>
<dbReference type="SUPFAM" id="SSF52266">
    <property type="entry name" value="SGNH hydrolase"/>
    <property type="match status" value="1"/>
</dbReference>
<dbReference type="CDD" id="cd01823">
    <property type="entry name" value="SEST_like"/>
    <property type="match status" value="1"/>
</dbReference>
<keyword evidence="2" id="KW-1015">Disulfide bond</keyword>
<feature type="active site" evidence="1">
    <location>
        <position position="301"/>
    </location>
</feature>
<reference evidence="6" key="1">
    <citation type="journal article" date="2013" name="Genome Announc.">
        <title>Draft Genome Sequence of Streptomyces bottropensis ATCC 25435, a Bottromycin-Producing Actinomycete.</title>
        <authorList>
            <person name="Zhang H."/>
            <person name="Zhou W."/>
            <person name="Zhuang Y."/>
            <person name="Liang X."/>
            <person name="Liu T."/>
        </authorList>
    </citation>
    <scope>NUCLEOTIDE SEQUENCE [LARGE SCALE GENOMIC DNA]</scope>
    <source>
        <strain evidence="6">ATCC 25435</strain>
    </source>
</reference>
<dbReference type="GO" id="GO:0004806">
    <property type="term" value="F:triacylglycerol lipase activity"/>
    <property type="evidence" value="ECO:0007669"/>
    <property type="project" value="TreeGrafter"/>
</dbReference>
<accession>M3FXQ2</accession>
<feature type="disulfide bond" evidence="2">
    <location>
        <begin position="99"/>
        <end position="131"/>
    </location>
</feature>
<dbReference type="InterPro" id="IPR036514">
    <property type="entry name" value="SGNH_hydro_sf"/>
</dbReference>
<feature type="active site" description="Nucleophile" evidence="1">
    <location>
        <position position="80"/>
    </location>
</feature>
<keyword evidence="3" id="KW-0472">Membrane</keyword>
<feature type="domain" description="SGNH hydrolase-type esterase" evidence="4">
    <location>
        <begin position="76"/>
        <end position="309"/>
    </location>
</feature>
<feature type="disulfide bond" evidence="2">
    <location>
        <begin position="228"/>
        <end position="277"/>
    </location>
</feature>
<dbReference type="EMBL" id="KB405058">
    <property type="protein sequence ID" value="EMF57034.1"/>
    <property type="molecule type" value="Genomic_DNA"/>
</dbReference>
<protein>
    <recommendedName>
        <fullName evidence="4">SGNH hydrolase-type esterase domain-containing protein</fullName>
    </recommendedName>
</protein>
<name>M3FXQ2_9ACTN</name>
<dbReference type="Gene3D" id="3.40.50.1110">
    <property type="entry name" value="SGNH hydrolase"/>
    <property type="match status" value="1"/>
</dbReference>
<evidence type="ECO:0000313" key="5">
    <source>
        <dbReference type="EMBL" id="EMF57034.1"/>
    </source>
</evidence>
<evidence type="ECO:0000256" key="2">
    <source>
        <dbReference type="PIRSR" id="PIRSR637460-2"/>
    </source>
</evidence>
<sequence>MFPMSLTGIGWTPTSRVDSPVEKVRRSPMAGYRSRNKRRFKIRLFAGLAAVGLSGVTVFMANAADSTIDGTLDYIALGDSYSSGHGASSTYNGAVNTTCKRNDLAYPNQFFAKYAAALQPSKSSSMFNRACTGSKIQDVIDDQLGSVTGSVEMVTITIGGNDVNFAAAGTTCVLSSSPACTAALNNLAPKISPLRQPLTDLLAQIRERAPIANIVISGYPKIFDTGDCGILSISEDNRDRMRGLQDSMNDLIREVAGASERVQYADPDGLFEGHRVCDSGDRWINQVSDGVAQLDTGAAYHPNANGHAAMADAVFDAAMGSTTGPNSN</sequence>
<dbReference type="PANTHER" id="PTHR37981:SF1">
    <property type="entry name" value="SGNH HYDROLASE-TYPE ESTERASE DOMAIN-CONTAINING PROTEIN"/>
    <property type="match status" value="1"/>
</dbReference>
<evidence type="ECO:0000256" key="3">
    <source>
        <dbReference type="SAM" id="Phobius"/>
    </source>
</evidence>
<evidence type="ECO:0000313" key="6">
    <source>
        <dbReference type="Proteomes" id="UP000030760"/>
    </source>
</evidence>
<dbReference type="AlphaFoldDB" id="M3FXQ2"/>
<dbReference type="InterPro" id="IPR037460">
    <property type="entry name" value="SEST-like"/>
</dbReference>
<feature type="transmembrane region" description="Helical" evidence="3">
    <location>
        <begin position="42"/>
        <end position="61"/>
    </location>
</feature>
<keyword evidence="3" id="KW-0812">Transmembrane</keyword>
<dbReference type="Pfam" id="PF13472">
    <property type="entry name" value="Lipase_GDSL_2"/>
    <property type="match status" value="1"/>
</dbReference>
<dbReference type="InterPro" id="IPR013830">
    <property type="entry name" value="SGNH_hydro"/>
</dbReference>
<gene>
    <name evidence="5" type="ORF">SBD_1570</name>
</gene>
<evidence type="ECO:0000256" key="1">
    <source>
        <dbReference type="PIRSR" id="PIRSR637460-1"/>
    </source>
</evidence>
<proteinExistence type="predicted"/>
<dbReference type="GO" id="GO:0019433">
    <property type="term" value="P:triglyceride catabolic process"/>
    <property type="evidence" value="ECO:0007669"/>
    <property type="project" value="TreeGrafter"/>
</dbReference>
<dbReference type="Proteomes" id="UP000030760">
    <property type="component" value="Unassembled WGS sequence"/>
</dbReference>